<dbReference type="Proteomes" id="UP000245410">
    <property type="component" value="Unassembled WGS sequence"/>
</dbReference>
<comment type="caution">
    <text evidence="1">The sequence shown here is derived from an EMBL/GenBank/DDBJ whole genome shotgun (WGS) entry which is preliminary data.</text>
</comment>
<evidence type="ECO:0000313" key="2">
    <source>
        <dbReference type="Proteomes" id="UP000245410"/>
    </source>
</evidence>
<reference evidence="1 2" key="1">
    <citation type="submission" date="2018-05" db="EMBL/GenBank/DDBJ databases">
        <title>Micromonospora atacamensis sp. nov., a novel actinobacteria isolated from high altitude Atacama Desert soil.</title>
        <authorList>
            <person name="Carro L."/>
            <person name="Golinska P."/>
            <person name="Klenk H.-P."/>
            <person name="Goodfellow M."/>
        </authorList>
    </citation>
    <scope>NUCLEOTIDE SEQUENCE [LARGE SCALE GENOMIC DNA]</scope>
    <source>
        <strain evidence="1 2">5R2A7</strain>
    </source>
</reference>
<protein>
    <recommendedName>
        <fullName evidence="3">ABM domain-containing protein</fullName>
    </recommendedName>
</protein>
<accession>A0A317D295</accession>
<dbReference type="InterPro" id="IPR011008">
    <property type="entry name" value="Dimeric_a/b-barrel"/>
</dbReference>
<evidence type="ECO:0008006" key="3">
    <source>
        <dbReference type="Google" id="ProtNLM"/>
    </source>
</evidence>
<gene>
    <name evidence="1" type="ORF">DKT68_16270</name>
</gene>
<dbReference type="SUPFAM" id="SSF54909">
    <property type="entry name" value="Dimeric alpha+beta barrel"/>
    <property type="match status" value="1"/>
</dbReference>
<organism evidence="1 2">
    <name type="scientific">Micromonospora acroterricola</name>
    <dbReference type="NCBI Taxonomy" id="2202421"/>
    <lineage>
        <taxon>Bacteria</taxon>
        <taxon>Bacillati</taxon>
        <taxon>Actinomycetota</taxon>
        <taxon>Actinomycetes</taxon>
        <taxon>Micromonosporales</taxon>
        <taxon>Micromonosporaceae</taxon>
        <taxon>Micromonospora</taxon>
    </lineage>
</organism>
<dbReference type="RefSeq" id="WP_109818256.1">
    <property type="nucleotide sequence ID" value="NZ_QGKR01000202.1"/>
</dbReference>
<sequence length="103" mass="11503">MTTVEITRFRAPAERADALLAARPAMLRDFQTDRAGFLNARLIRLTNGEWLDIVFWGSSEDFAESRRRGGDRPGIQTFFSLIDEVISVEEGTTTEPAEGSARP</sequence>
<proteinExistence type="predicted"/>
<dbReference type="EMBL" id="QGKR01000202">
    <property type="protein sequence ID" value="PWR08320.1"/>
    <property type="molecule type" value="Genomic_DNA"/>
</dbReference>
<evidence type="ECO:0000313" key="1">
    <source>
        <dbReference type="EMBL" id="PWR08320.1"/>
    </source>
</evidence>
<dbReference type="AlphaFoldDB" id="A0A317D295"/>
<dbReference type="OrthoDB" id="255603at2"/>
<keyword evidence="2" id="KW-1185">Reference proteome</keyword>
<name>A0A317D295_9ACTN</name>